<dbReference type="RefSeq" id="NP_001352245.1">
    <property type="nucleotide sequence ID" value="NM_001365315.3"/>
</dbReference>
<keyword evidence="1" id="KW-1133">Transmembrane helix</keyword>
<dbReference type="WormBase" id="F53F8.7">
    <property type="protein sequence ID" value="CE52746"/>
    <property type="gene ID" value="WBGene00077786"/>
    <property type="gene designation" value="nssp-73"/>
</dbReference>
<evidence type="ECO:0000313" key="3">
    <source>
        <dbReference type="EMBL" id="CAQ76481.2"/>
    </source>
</evidence>
<dbReference type="GeneID" id="7040165"/>
<protein>
    <submittedName>
        <fullName evidence="3">Activin_recp domain-containing protein</fullName>
    </submittedName>
</protein>
<dbReference type="Proteomes" id="UP000001940">
    <property type="component" value="Chromosome V"/>
</dbReference>
<sequence length="124" mass="14016">MPNGPLLLLTLLLIMVRLTHCLLCLEGSDCVMDASCGECSGVACARIVSHNLDDNREVALTCLPYDTRNFHKKQLEEEGCKVIGDRQTCICYNHDYCNSSSKHFNIYGFPSLSFLCFFLFCFFL</sequence>
<dbReference type="AlphaFoldDB" id="B3WFX9"/>
<evidence type="ECO:0000313" key="5">
    <source>
        <dbReference type="WormBase" id="F53F8.7"/>
    </source>
</evidence>
<keyword evidence="1" id="KW-0812">Transmembrane</keyword>
<feature type="transmembrane region" description="Helical" evidence="1">
    <location>
        <begin position="104"/>
        <end position="123"/>
    </location>
</feature>
<feature type="chain" id="PRO_5016929756" evidence="2">
    <location>
        <begin position="22"/>
        <end position="124"/>
    </location>
</feature>
<reference evidence="3 4" key="1">
    <citation type="journal article" date="1998" name="Science">
        <title>Genome sequence of the nematode C. elegans: a platform for investigating biology.</title>
        <authorList>
            <consortium name="The C. elegans sequencing consortium"/>
            <person name="Sulson J.E."/>
            <person name="Waterston R."/>
        </authorList>
    </citation>
    <scope>NUCLEOTIDE SEQUENCE [LARGE SCALE GENOMIC DNA]</scope>
    <source>
        <strain evidence="3 4">Bristol N2</strain>
    </source>
</reference>
<dbReference type="EMBL" id="BX284605">
    <property type="protein sequence ID" value="CAQ76481.2"/>
    <property type="molecule type" value="Genomic_DNA"/>
</dbReference>
<evidence type="ECO:0000256" key="2">
    <source>
        <dbReference type="SAM" id="SignalP"/>
    </source>
</evidence>
<name>B3WFX9_CAEEL</name>
<evidence type="ECO:0000256" key="1">
    <source>
        <dbReference type="SAM" id="Phobius"/>
    </source>
</evidence>
<keyword evidence="2" id="KW-0732">Signal</keyword>
<keyword evidence="1" id="KW-0472">Membrane</keyword>
<evidence type="ECO:0000313" key="4">
    <source>
        <dbReference type="Proteomes" id="UP000001940"/>
    </source>
</evidence>
<accession>B3WFX9</accession>
<dbReference type="PaxDb" id="6239-F53F8.7"/>
<dbReference type="OrthoDB" id="5836708at2759"/>
<dbReference type="AGR" id="WB:WBGene00077786"/>
<dbReference type="InParanoid" id="B3WFX9"/>
<dbReference type="HOGENOM" id="CLU_2724519_0_0_1"/>
<keyword evidence="4" id="KW-1185">Reference proteome</keyword>
<proteinExistence type="predicted"/>
<gene>
    <name evidence="3 5" type="primary">nssp-73</name>
    <name evidence="3" type="ORF">CELE_F53F8.7</name>
    <name evidence="5" type="ORF">F53F8.7</name>
</gene>
<dbReference type="eggNOG" id="ENOG502SXKD">
    <property type="taxonomic scope" value="Eukaryota"/>
</dbReference>
<feature type="signal peptide" evidence="2">
    <location>
        <begin position="1"/>
        <end position="21"/>
    </location>
</feature>
<dbReference type="Bgee" id="WBGene00077786">
    <property type="expression patterns" value="Expressed in pharyngeal muscle cell (C elegans) and 3 other cell types or tissues"/>
</dbReference>
<organism evidence="3 4">
    <name type="scientific">Caenorhabditis elegans</name>
    <dbReference type="NCBI Taxonomy" id="6239"/>
    <lineage>
        <taxon>Eukaryota</taxon>
        <taxon>Metazoa</taxon>
        <taxon>Ecdysozoa</taxon>
        <taxon>Nematoda</taxon>
        <taxon>Chromadorea</taxon>
        <taxon>Rhabditida</taxon>
        <taxon>Rhabditina</taxon>
        <taxon>Rhabditomorpha</taxon>
        <taxon>Rhabditoidea</taxon>
        <taxon>Rhabditidae</taxon>
        <taxon>Peloderinae</taxon>
        <taxon>Caenorhabditis</taxon>
    </lineage>
</organism>